<evidence type="ECO:0000313" key="3">
    <source>
        <dbReference type="Proteomes" id="UP000502657"/>
    </source>
</evidence>
<name>A0ABX6NR49_AERME</name>
<proteinExistence type="predicted"/>
<gene>
    <name evidence="2" type="ORF">E4188_09950</name>
</gene>
<accession>A0ABX6NR49</accession>
<dbReference type="RefSeq" id="WP_171277303.1">
    <property type="nucleotide sequence ID" value="NZ_CP038448.1"/>
</dbReference>
<dbReference type="EMBL" id="CP038448">
    <property type="protein sequence ID" value="QJT38803.1"/>
    <property type="molecule type" value="Genomic_DNA"/>
</dbReference>
<organism evidence="2 3">
    <name type="scientific">Aeromonas media</name>
    <dbReference type="NCBI Taxonomy" id="651"/>
    <lineage>
        <taxon>Bacteria</taxon>
        <taxon>Pseudomonadati</taxon>
        <taxon>Pseudomonadota</taxon>
        <taxon>Gammaproteobacteria</taxon>
        <taxon>Aeromonadales</taxon>
        <taxon>Aeromonadaceae</taxon>
        <taxon>Aeromonas</taxon>
    </lineage>
</organism>
<keyword evidence="3" id="KW-1185">Reference proteome</keyword>
<dbReference type="Proteomes" id="UP000502657">
    <property type="component" value="Chromosome"/>
</dbReference>
<feature type="region of interest" description="Disordered" evidence="1">
    <location>
        <begin position="1"/>
        <end position="33"/>
    </location>
</feature>
<feature type="compositionally biased region" description="Basic and acidic residues" evidence="1">
    <location>
        <begin position="9"/>
        <end position="28"/>
    </location>
</feature>
<sequence>MLILGGVLRPDDSDKSGRGREEGPDRRNNMMRVGVNASETDKKALSDQGLFVDQNGNTCKKSLLSE</sequence>
<reference evidence="2 3" key="1">
    <citation type="submission" date="2019-03" db="EMBL/GenBank/DDBJ databases">
        <title>Novel transposon Tn6433 accelerates the dissemination of tet(E) in Aeromonas from aerobic biofilm under oxytetracycline stress.</title>
        <authorList>
            <person name="Shi Y."/>
            <person name="Tian Z."/>
            <person name="Zhang Y."/>
            <person name="Zhang H."/>
            <person name="Yang M."/>
        </authorList>
    </citation>
    <scope>NUCLEOTIDE SEQUENCE [LARGE SCALE GENOMIC DNA]</scope>
    <source>
        <strain evidence="2 3">R50-22</strain>
    </source>
</reference>
<evidence type="ECO:0000256" key="1">
    <source>
        <dbReference type="SAM" id="MobiDB-lite"/>
    </source>
</evidence>
<protein>
    <submittedName>
        <fullName evidence="2">Uncharacterized protein</fullName>
    </submittedName>
</protein>
<evidence type="ECO:0000313" key="2">
    <source>
        <dbReference type="EMBL" id="QJT38803.1"/>
    </source>
</evidence>